<protein>
    <submittedName>
        <fullName evidence="1">Uncharacterized protein</fullName>
    </submittedName>
</protein>
<sequence>MCVLSVSQRWSSPFLFSFCVSLAYTGRVTSITFFPSSPVPKVAVVNPLPTAFPSPSFLLLHTRESVPSASVHDSPLSPDSYTLRRPSSHAVIIMSLPFHSTTEGSLQPSSDIPFDSFQLAALSEVYMSSETVFLSFPVSSFFVPSTGNTSVPSFILTPDPPPPINCIEESCSPSDKVPTGSWFTFHWIFFSLSSPSSLTVPFTSKSPQSSEPPS</sequence>
<name>A0A7J6XJR4_TRYCR</name>
<dbReference type="AlphaFoldDB" id="A0A7J6XJR4"/>
<dbReference type="VEuPathDB" id="TriTrypDB:ECC02_012980"/>
<dbReference type="EMBL" id="JABDHM010000515">
    <property type="protein sequence ID" value="KAF5214426.1"/>
    <property type="molecule type" value="Genomic_DNA"/>
</dbReference>
<gene>
    <name evidence="1" type="ORF">ECC02_012980</name>
</gene>
<comment type="caution">
    <text evidence="1">The sequence shown here is derived from an EMBL/GenBank/DDBJ whole genome shotgun (WGS) entry which is preliminary data.</text>
</comment>
<proteinExistence type="predicted"/>
<organism evidence="1 2">
    <name type="scientific">Trypanosoma cruzi</name>
    <dbReference type="NCBI Taxonomy" id="5693"/>
    <lineage>
        <taxon>Eukaryota</taxon>
        <taxon>Discoba</taxon>
        <taxon>Euglenozoa</taxon>
        <taxon>Kinetoplastea</taxon>
        <taxon>Metakinetoplastina</taxon>
        <taxon>Trypanosomatida</taxon>
        <taxon>Trypanosomatidae</taxon>
        <taxon>Trypanosoma</taxon>
        <taxon>Schizotrypanum</taxon>
    </lineage>
</organism>
<reference evidence="1 2" key="1">
    <citation type="journal article" date="2019" name="Genome Biol. Evol.">
        <title>Nanopore Sequencing Significantly Improves Genome Assembly of the Protozoan Parasite Trypanosoma cruzi.</title>
        <authorList>
            <person name="Diaz-Viraque F."/>
            <person name="Pita S."/>
            <person name="Greif G."/>
            <person name="de Souza R.C.M."/>
            <person name="Iraola G."/>
            <person name="Robello C."/>
        </authorList>
    </citation>
    <scope>NUCLEOTIDE SEQUENCE [LARGE SCALE GENOMIC DNA]</scope>
    <source>
        <strain evidence="1 2">Berenice</strain>
    </source>
</reference>
<accession>A0A7J6XJR4</accession>
<evidence type="ECO:0000313" key="2">
    <source>
        <dbReference type="Proteomes" id="UP000583944"/>
    </source>
</evidence>
<dbReference type="Proteomes" id="UP000583944">
    <property type="component" value="Unassembled WGS sequence"/>
</dbReference>
<evidence type="ECO:0000313" key="1">
    <source>
        <dbReference type="EMBL" id="KAF5214426.1"/>
    </source>
</evidence>